<dbReference type="InterPro" id="IPR030378">
    <property type="entry name" value="G_CP_dom"/>
</dbReference>
<dbReference type="Pfam" id="PF03193">
    <property type="entry name" value="RsgA_GTPase"/>
    <property type="match status" value="1"/>
</dbReference>
<evidence type="ECO:0000256" key="1">
    <source>
        <dbReference type="ARBA" id="ARBA00022490"/>
    </source>
</evidence>
<evidence type="ECO:0000256" key="2">
    <source>
        <dbReference type="ARBA" id="ARBA00022517"/>
    </source>
</evidence>
<feature type="domain" description="CP-type G" evidence="12">
    <location>
        <begin position="103"/>
        <end position="259"/>
    </location>
</feature>
<evidence type="ECO:0000256" key="4">
    <source>
        <dbReference type="ARBA" id="ARBA00022730"/>
    </source>
</evidence>
<keyword evidence="4 10" id="KW-0699">rRNA-binding</keyword>
<evidence type="ECO:0000259" key="11">
    <source>
        <dbReference type="PROSITE" id="PS50936"/>
    </source>
</evidence>
<accession>A0A3E3E297</accession>
<evidence type="ECO:0000256" key="10">
    <source>
        <dbReference type="HAMAP-Rule" id="MF_01820"/>
    </source>
</evidence>
<evidence type="ECO:0000313" key="13">
    <source>
        <dbReference type="EMBL" id="RGD75593.1"/>
    </source>
</evidence>
<dbReference type="EC" id="3.6.1.-" evidence="10"/>
<dbReference type="GO" id="GO:0019843">
    <property type="term" value="F:rRNA binding"/>
    <property type="evidence" value="ECO:0007669"/>
    <property type="project" value="UniProtKB-KW"/>
</dbReference>
<feature type="domain" description="EngC GTPase" evidence="11">
    <location>
        <begin position="111"/>
        <end position="257"/>
    </location>
</feature>
<dbReference type="GO" id="GO:0005525">
    <property type="term" value="F:GTP binding"/>
    <property type="evidence" value="ECO:0007669"/>
    <property type="project" value="UniProtKB-UniRule"/>
</dbReference>
<keyword evidence="2 10" id="KW-0690">Ribosome biogenesis</keyword>
<keyword evidence="9 10" id="KW-0342">GTP-binding</keyword>
<dbReference type="Gene3D" id="3.40.50.300">
    <property type="entry name" value="P-loop containing nucleotide triphosphate hydrolases"/>
    <property type="match status" value="1"/>
</dbReference>
<dbReference type="GO" id="GO:0046872">
    <property type="term" value="F:metal ion binding"/>
    <property type="evidence" value="ECO:0007669"/>
    <property type="project" value="UniProtKB-KW"/>
</dbReference>
<evidence type="ECO:0000256" key="9">
    <source>
        <dbReference type="ARBA" id="ARBA00023134"/>
    </source>
</evidence>
<dbReference type="InterPro" id="IPR010914">
    <property type="entry name" value="RsgA_GTPase_dom"/>
</dbReference>
<dbReference type="PROSITE" id="PS50936">
    <property type="entry name" value="ENGC_GTPASE"/>
    <property type="match status" value="1"/>
</dbReference>
<dbReference type="Gene3D" id="1.10.40.50">
    <property type="entry name" value="Probable gtpase engc, domain 3"/>
    <property type="match status" value="1"/>
</dbReference>
<keyword evidence="6 10" id="KW-0378">Hydrolase</keyword>
<dbReference type="AlphaFoldDB" id="A0A3E3E297"/>
<gene>
    <name evidence="10 13" type="primary">rsgA</name>
    <name evidence="13" type="ORF">DW687_04515</name>
</gene>
<comment type="caution">
    <text evidence="13">The sequence shown here is derived from an EMBL/GenBank/DDBJ whole genome shotgun (WGS) entry which is preliminary data.</text>
</comment>
<comment type="subcellular location">
    <subcellularLocation>
        <location evidence="10">Cytoplasm</location>
    </subcellularLocation>
</comment>
<feature type="binding site" evidence="10">
    <location>
        <begin position="150"/>
        <end position="153"/>
    </location>
    <ligand>
        <name>GTP</name>
        <dbReference type="ChEBI" id="CHEBI:37565"/>
    </ligand>
</feature>
<dbReference type="EMBL" id="QUSM01000002">
    <property type="protein sequence ID" value="RGD75593.1"/>
    <property type="molecule type" value="Genomic_DNA"/>
</dbReference>
<evidence type="ECO:0000313" key="14">
    <source>
        <dbReference type="Proteomes" id="UP000261212"/>
    </source>
</evidence>
<dbReference type="Proteomes" id="UP000261212">
    <property type="component" value="Unassembled WGS sequence"/>
</dbReference>
<dbReference type="NCBIfam" id="TIGR00157">
    <property type="entry name" value="ribosome small subunit-dependent GTPase A"/>
    <property type="match status" value="1"/>
</dbReference>
<feature type="binding site" evidence="10">
    <location>
        <position position="287"/>
    </location>
    <ligand>
        <name>Zn(2+)</name>
        <dbReference type="ChEBI" id="CHEBI:29105"/>
    </ligand>
</feature>
<feature type="binding site" evidence="10">
    <location>
        <begin position="202"/>
        <end position="210"/>
    </location>
    <ligand>
        <name>GTP</name>
        <dbReference type="ChEBI" id="CHEBI:37565"/>
    </ligand>
</feature>
<proteinExistence type="inferred from homology"/>
<feature type="binding site" evidence="10">
    <location>
        <position position="293"/>
    </location>
    <ligand>
        <name>Zn(2+)</name>
        <dbReference type="ChEBI" id="CHEBI:29105"/>
    </ligand>
</feature>
<dbReference type="InterPro" id="IPR027417">
    <property type="entry name" value="P-loop_NTPase"/>
</dbReference>
<evidence type="ECO:0000256" key="8">
    <source>
        <dbReference type="ARBA" id="ARBA00022884"/>
    </source>
</evidence>
<sequence>MNNSLTKYGADERFLTLAKEYKDLKLARVISQYKGIYKIIMEEGECLAKVSGKFMNEAYHASDYPAVGDYVMTDGFRKKGETSVIHRVLDRKSVFKRSAAGSKKEMQIVASNVDIIFICMALNNDYNINRLERYMTLSWDSGAKPVIILTKSDLSENIDNILNEVTSVTFTDDIILTTNKDESSYEKIYEYLKPGITGAFIGSSGVGKSTIINHLLGREIIKTSGLRNDDKGRHTTTTRDLILLKDGGIVIDTPGMRELGTGFAETSRGFEDIEELISKCKFSDCTHTGEPGCKVREAIEKGTLDLRRYENYEKIKRENKYAGLNSKEIEKEKLNQMFKSVGGMKKARKYLKDKDKRK</sequence>
<comment type="function">
    <text evidence="10">One of several proteins that assist in the late maturation steps of the functional core of the 30S ribosomal subunit. Helps release RbfA from mature subunits. May play a role in the assembly of ribosomal proteins into the subunit. Circularly permuted GTPase that catalyzes slow GTP hydrolysis, GTPase activity is stimulated by the 30S ribosomal subunit.</text>
</comment>
<comment type="subunit">
    <text evidence="10">Monomer. Associates with 30S ribosomal subunit, binds 16S rRNA.</text>
</comment>
<dbReference type="PANTHER" id="PTHR32120">
    <property type="entry name" value="SMALL RIBOSOMAL SUBUNIT BIOGENESIS GTPASE RSGA"/>
    <property type="match status" value="1"/>
</dbReference>
<dbReference type="HAMAP" id="MF_01820">
    <property type="entry name" value="GTPase_RsgA"/>
    <property type="match status" value="1"/>
</dbReference>
<organism evidence="13 14">
    <name type="scientific">Anaerofustis stercorihominis</name>
    <dbReference type="NCBI Taxonomy" id="214853"/>
    <lineage>
        <taxon>Bacteria</taxon>
        <taxon>Bacillati</taxon>
        <taxon>Bacillota</taxon>
        <taxon>Clostridia</taxon>
        <taxon>Eubacteriales</taxon>
        <taxon>Eubacteriaceae</taxon>
        <taxon>Anaerofustis</taxon>
    </lineage>
</organism>
<comment type="cofactor">
    <cofactor evidence="10">
        <name>Zn(2+)</name>
        <dbReference type="ChEBI" id="CHEBI:29105"/>
    </cofactor>
    <text evidence="10">Binds 1 zinc ion per subunit.</text>
</comment>
<dbReference type="RefSeq" id="WP_007049963.1">
    <property type="nucleotide sequence ID" value="NZ_CABKNJ010000001.1"/>
</dbReference>
<dbReference type="PANTHER" id="PTHR32120:SF10">
    <property type="entry name" value="SMALL RIBOSOMAL SUBUNIT BIOGENESIS GTPASE RSGA"/>
    <property type="match status" value="1"/>
</dbReference>
<dbReference type="GO" id="GO:0003924">
    <property type="term" value="F:GTPase activity"/>
    <property type="evidence" value="ECO:0007669"/>
    <property type="project" value="UniProtKB-UniRule"/>
</dbReference>
<keyword evidence="7 10" id="KW-0862">Zinc</keyword>
<evidence type="ECO:0000256" key="3">
    <source>
        <dbReference type="ARBA" id="ARBA00022723"/>
    </source>
</evidence>
<dbReference type="GO" id="GO:0005737">
    <property type="term" value="C:cytoplasm"/>
    <property type="evidence" value="ECO:0007669"/>
    <property type="project" value="UniProtKB-SubCell"/>
</dbReference>
<reference evidence="13 14" key="1">
    <citation type="submission" date="2018-08" db="EMBL/GenBank/DDBJ databases">
        <title>A genome reference for cultivated species of the human gut microbiota.</title>
        <authorList>
            <person name="Zou Y."/>
            <person name="Xue W."/>
            <person name="Luo G."/>
        </authorList>
    </citation>
    <scope>NUCLEOTIDE SEQUENCE [LARGE SCALE GENOMIC DNA]</scope>
    <source>
        <strain evidence="13 14">AM25-6</strain>
    </source>
</reference>
<feature type="binding site" evidence="10">
    <location>
        <position position="285"/>
    </location>
    <ligand>
        <name>Zn(2+)</name>
        <dbReference type="ChEBI" id="CHEBI:29105"/>
    </ligand>
</feature>
<feature type="binding site" evidence="10">
    <location>
        <position position="280"/>
    </location>
    <ligand>
        <name>Zn(2+)</name>
        <dbReference type="ChEBI" id="CHEBI:29105"/>
    </ligand>
</feature>
<name>A0A3E3E297_9FIRM</name>
<protein>
    <recommendedName>
        <fullName evidence="10">Small ribosomal subunit biogenesis GTPase RsgA</fullName>
        <ecNumber evidence="10">3.6.1.-</ecNumber>
    </recommendedName>
</protein>
<evidence type="ECO:0000256" key="5">
    <source>
        <dbReference type="ARBA" id="ARBA00022741"/>
    </source>
</evidence>
<evidence type="ECO:0000256" key="6">
    <source>
        <dbReference type="ARBA" id="ARBA00022801"/>
    </source>
</evidence>
<dbReference type="GO" id="GO:0042274">
    <property type="term" value="P:ribosomal small subunit biogenesis"/>
    <property type="evidence" value="ECO:0007669"/>
    <property type="project" value="UniProtKB-UniRule"/>
</dbReference>
<keyword evidence="3 10" id="KW-0479">Metal-binding</keyword>
<dbReference type="GeneID" id="98000301"/>
<keyword evidence="1 10" id="KW-0963">Cytoplasm</keyword>
<dbReference type="CDD" id="cd01854">
    <property type="entry name" value="YjeQ_EngC"/>
    <property type="match status" value="1"/>
</dbReference>
<evidence type="ECO:0000256" key="7">
    <source>
        <dbReference type="ARBA" id="ARBA00022833"/>
    </source>
</evidence>
<evidence type="ECO:0000259" key="12">
    <source>
        <dbReference type="PROSITE" id="PS51721"/>
    </source>
</evidence>
<dbReference type="PROSITE" id="PS51721">
    <property type="entry name" value="G_CP"/>
    <property type="match status" value="1"/>
</dbReference>
<dbReference type="SUPFAM" id="SSF52540">
    <property type="entry name" value="P-loop containing nucleoside triphosphate hydrolases"/>
    <property type="match status" value="1"/>
</dbReference>
<keyword evidence="5 10" id="KW-0547">Nucleotide-binding</keyword>
<comment type="similarity">
    <text evidence="10">Belongs to the TRAFAC class YlqF/YawG GTPase family. RsgA subfamily.</text>
</comment>
<keyword evidence="8 10" id="KW-0694">RNA-binding</keyword>
<dbReference type="InterPro" id="IPR004881">
    <property type="entry name" value="Ribosome_biogen_GTPase_RsgA"/>
</dbReference>